<comment type="caution">
    <text evidence="1">The sequence shown here is derived from an EMBL/GenBank/DDBJ whole genome shotgun (WGS) entry which is preliminary data.</text>
</comment>
<proteinExistence type="predicted"/>
<accession>A0A1R3KE60</accession>
<protein>
    <submittedName>
        <fullName evidence="1">Uncharacterized protein</fullName>
    </submittedName>
</protein>
<keyword evidence="2" id="KW-1185">Reference proteome</keyword>
<evidence type="ECO:0000313" key="2">
    <source>
        <dbReference type="Proteomes" id="UP000187203"/>
    </source>
</evidence>
<gene>
    <name evidence="1" type="ORF">COLO4_08916</name>
</gene>
<sequence>MKEIGRELKLCWWRERSDLSSGSKVEVVGRARGESAMEGISGTTAAISGGGSYGG</sequence>
<name>A0A1R3KE60_9ROSI</name>
<reference evidence="2" key="1">
    <citation type="submission" date="2013-09" db="EMBL/GenBank/DDBJ databases">
        <title>Corchorus olitorius genome sequencing.</title>
        <authorList>
            <person name="Alam M."/>
            <person name="Haque M.S."/>
            <person name="Islam M.S."/>
            <person name="Emdad E.M."/>
            <person name="Islam M.M."/>
            <person name="Ahmed B."/>
            <person name="Halim A."/>
            <person name="Hossen Q.M.M."/>
            <person name="Hossain M.Z."/>
            <person name="Ahmed R."/>
            <person name="Khan M.M."/>
            <person name="Islam R."/>
            <person name="Rashid M.M."/>
            <person name="Khan S.A."/>
            <person name="Rahman M.S."/>
            <person name="Alam M."/>
            <person name="Yahiya A.S."/>
            <person name="Khan M.S."/>
            <person name="Azam M.S."/>
            <person name="Haque T."/>
            <person name="Lashkar M.Z.H."/>
            <person name="Akhand A.I."/>
            <person name="Morshed G."/>
            <person name="Roy S."/>
            <person name="Uddin K.S."/>
            <person name="Rabeya T."/>
            <person name="Hossain A.S."/>
            <person name="Chowdhury A."/>
            <person name="Snigdha A.R."/>
            <person name="Mortoza M.S."/>
            <person name="Matin S.A."/>
            <person name="Hoque S.M.E."/>
            <person name="Islam M.K."/>
            <person name="Roy D.K."/>
            <person name="Haider R."/>
            <person name="Moosa M.M."/>
            <person name="Elias S.M."/>
            <person name="Hasan A.M."/>
            <person name="Jahan S."/>
            <person name="Shafiuddin M."/>
            <person name="Mahmood N."/>
            <person name="Shommy N.S."/>
        </authorList>
    </citation>
    <scope>NUCLEOTIDE SEQUENCE [LARGE SCALE GENOMIC DNA]</scope>
    <source>
        <strain evidence="2">cv. O-4</strain>
    </source>
</reference>
<dbReference type="Proteomes" id="UP000187203">
    <property type="component" value="Unassembled WGS sequence"/>
</dbReference>
<evidence type="ECO:0000313" key="1">
    <source>
        <dbReference type="EMBL" id="OMP05334.1"/>
    </source>
</evidence>
<dbReference type="AlphaFoldDB" id="A0A1R3KE60"/>
<dbReference type="EMBL" id="AWUE01014030">
    <property type="protein sequence ID" value="OMP05334.1"/>
    <property type="molecule type" value="Genomic_DNA"/>
</dbReference>
<organism evidence="1 2">
    <name type="scientific">Corchorus olitorius</name>
    <dbReference type="NCBI Taxonomy" id="93759"/>
    <lineage>
        <taxon>Eukaryota</taxon>
        <taxon>Viridiplantae</taxon>
        <taxon>Streptophyta</taxon>
        <taxon>Embryophyta</taxon>
        <taxon>Tracheophyta</taxon>
        <taxon>Spermatophyta</taxon>
        <taxon>Magnoliopsida</taxon>
        <taxon>eudicotyledons</taxon>
        <taxon>Gunneridae</taxon>
        <taxon>Pentapetalae</taxon>
        <taxon>rosids</taxon>
        <taxon>malvids</taxon>
        <taxon>Malvales</taxon>
        <taxon>Malvaceae</taxon>
        <taxon>Grewioideae</taxon>
        <taxon>Apeibeae</taxon>
        <taxon>Corchorus</taxon>
    </lineage>
</organism>